<dbReference type="Proteomes" id="UP001150925">
    <property type="component" value="Unassembled WGS sequence"/>
</dbReference>
<organism evidence="2 3">
    <name type="scientific">Dispira parvispora</name>
    <dbReference type="NCBI Taxonomy" id="1520584"/>
    <lineage>
        <taxon>Eukaryota</taxon>
        <taxon>Fungi</taxon>
        <taxon>Fungi incertae sedis</taxon>
        <taxon>Zoopagomycota</taxon>
        <taxon>Kickxellomycotina</taxon>
        <taxon>Dimargaritomycetes</taxon>
        <taxon>Dimargaritales</taxon>
        <taxon>Dimargaritaceae</taxon>
        <taxon>Dispira</taxon>
    </lineage>
</organism>
<dbReference type="AlphaFoldDB" id="A0A9W8E7N1"/>
<keyword evidence="3" id="KW-1185">Reference proteome</keyword>
<evidence type="ECO:0000313" key="2">
    <source>
        <dbReference type="EMBL" id="KAJ1967279.1"/>
    </source>
</evidence>
<evidence type="ECO:0000256" key="1">
    <source>
        <dbReference type="SAM" id="MobiDB-lite"/>
    </source>
</evidence>
<reference evidence="2" key="1">
    <citation type="submission" date="2022-07" db="EMBL/GenBank/DDBJ databases">
        <title>Phylogenomic reconstructions and comparative analyses of Kickxellomycotina fungi.</title>
        <authorList>
            <person name="Reynolds N.K."/>
            <person name="Stajich J.E."/>
            <person name="Barry K."/>
            <person name="Grigoriev I.V."/>
            <person name="Crous P."/>
            <person name="Smith M.E."/>
        </authorList>
    </citation>
    <scope>NUCLEOTIDE SEQUENCE</scope>
    <source>
        <strain evidence="2">RSA 1196</strain>
    </source>
</reference>
<feature type="region of interest" description="Disordered" evidence="1">
    <location>
        <begin position="264"/>
        <end position="292"/>
    </location>
</feature>
<comment type="caution">
    <text evidence="2">The sequence shown here is derived from an EMBL/GenBank/DDBJ whole genome shotgun (WGS) entry which is preliminary data.</text>
</comment>
<sequence length="292" mass="33431">MSKYCKKLVFIKQSLSKSIEDHNTTTGTNTMTNQPTLNNTTTYLAPNVGGHSSEAWPVFDPEDVDSFLEEFEAMADQRALTGRRRCTKLRYCLPNDWVKQVTFFQGYTEKDWDVLKDELVEAFPPNTTTKERNRQRFAELTKRRWKLEDVRVNVRVFQNLVQTAKGITMDDDTKSCLLIDCLPEALATKVEAKVLENDEETPLRDVIDLTLKAVTKAQCWAQAKQTIGTEHGKGHDALKNEKDDQIHQLTDQLQKLTLKVQHLTTEKARMKGPTPSGATVERPYKRSRPQDD</sequence>
<evidence type="ECO:0000313" key="3">
    <source>
        <dbReference type="Proteomes" id="UP001150925"/>
    </source>
</evidence>
<proteinExistence type="predicted"/>
<protein>
    <submittedName>
        <fullName evidence="2">Uncharacterized protein</fullName>
    </submittedName>
</protein>
<gene>
    <name evidence="2" type="ORF">IWQ62_001960</name>
</gene>
<feature type="compositionally biased region" description="Basic and acidic residues" evidence="1">
    <location>
        <begin position="282"/>
        <end position="292"/>
    </location>
</feature>
<dbReference type="EMBL" id="JANBPY010000365">
    <property type="protein sequence ID" value="KAJ1967279.1"/>
    <property type="molecule type" value="Genomic_DNA"/>
</dbReference>
<accession>A0A9W8E7N1</accession>
<name>A0A9W8E7N1_9FUNG</name>
<dbReference type="OrthoDB" id="5724908at2759"/>